<dbReference type="InterPro" id="IPR048389">
    <property type="entry name" value="YciQ-like_C"/>
</dbReference>
<sequence>MLNRISAGILAVFVLLTAGLCAQADERILKFVSDIDVASNGTLTITETITVRAEGDQIKRGIFRDIPLAVEGANGRIYKAGFKLLSVLQDGAPASYHTNENSRGVRIYVGDEYTFLSPGNYTYSFTYETNRQIRFFEDHDEVYWNVTGNEWIFPVDEAIARVVLPEGVKASAWTAYSGGYGETGNAFEAQSAQGGSEIIFRTTEVLGTYEGLSINVSLPKGAIAAPTEAERLEYFVEDYRSELIGGAGVLLVLLYYFAAWWMVGRDPSEGVVFPRFSPPSGISPALAKYIVNRGFGDGGWVALSAACLNLAVKKRLRLEETDGDTTLVLNRKGREGQIPGFGLPKGEAALEDWLSGRGSPLTLNKDNGTSIQALGKKFRAAIERESRNVFFRVNRGYLIPGFILSLVTIVALLAFGGLQPGQEGFVIVFLVFSVFATVISVNLGRAIFRFASMKLRMALIFIVFGLAISGAAFGAFHVNGGVDSLPVLPFIAVALVALNILFFFLIGAPTAIGRQALDEIEGLRMYLSVAEKERLNMEKLPDMSTDHFEELLPYAVALGVEKPWAKAFEAWLTTAAGAAAAASYHPGWYSGNHFDARHVSDSLGRTASSMAGSFQSSLPAPKSSSSGSSGSSGGFSGGGGGGGGGGGW</sequence>
<feature type="chain" id="PRO_5005807913" description="DUF2207 domain-containing protein" evidence="3">
    <location>
        <begin position="25"/>
        <end position="648"/>
    </location>
</feature>
<dbReference type="Pfam" id="PF09972">
    <property type="entry name" value="DUF2207"/>
    <property type="match status" value="1"/>
</dbReference>
<feature type="region of interest" description="Disordered" evidence="1">
    <location>
        <begin position="610"/>
        <end position="648"/>
    </location>
</feature>
<feature type="transmembrane region" description="Helical" evidence="2">
    <location>
        <begin position="397"/>
        <end position="418"/>
    </location>
</feature>
<reference evidence="7" key="1">
    <citation type="submission" date="2015-07" db="EMBL/GenBank/DDBJ databases">
        <authorList>
            <person name="Rodrigo-Torres Lidia"/>
            <person name="Arahal R.David."/>
        </authorList>
    </citation>
    <scope>NUCLEOTIDE SEQUENCE [LARGE SCALE GENOMIC DNA]</scope>
    <source>
        <strain evidence="7">CECT 4801</strain>
    </source>
</reference>
<evidence type="ECO:0000259" key="4">
    <source>
        <dbReference type="Pfam" id="PF09972"/>
    </source>
</evidence>
<protein>
    <recommendedName>
        <fullName evidence="8">DUF2207 domain-containing protein</fullName>
    </recommendedName>
</protein>
<evidence type="ECO:0000313" key="6">
    <source>
        <dbReference type="EMBL" id="CTQ45019.1"/>
    </source>
</evidence>
<evidence type="ECO:0000256" key="2">
    <source>
        <dbReference type="SAM" id="Phobius"/>
    </source>
</evidence>
<dbReference type="Pfam" id="PF20990">
    <property type="entry name" value="DUF2207_C"/>
    <property type="match status" value="2"/>
</dbReference>
<organism evidence="6 7">
    <name type="scientific">Roseibium aggregatum</name>
    <dbReference type="NCBI Taxonomy" id="187304"/>
    <lineage>
        <taxon>Bacteria</taxon>
        <taxon>Pseudomonadati</taxon>
        <taxon>Pseudomonadota</taxon>
        <taxon>Alphaproteobacteria</taxon>
        <taxon>Hyphomicrobiales</taxon>
        <taxon>Stappiaceae</taxon>
        <taxon>Roseibium</taxon>
    </lineage>
</organism>
<evidence type="ECO:0008006" key="8">
    <source>
        <dbReference type="Google" id="ProtNLM"/>
    </source>
</evidence>
<proteinExistence type="predicted"/>
<keyword evidence="2" id="KW-1133">Transmembrane helix</keyword>
<dbReference type="InterPro" id="IPR018702">
    <property type="entry name" value="DUF2207"/>
</dbReference>
<dbReference type="EMBL" id="CXST01000002">
    <property type="protein sequence ID" value="CTQ45019.1"/>
    <property type="molecule type" value="Genomic_DNA"/>
</dbReference>
<dbReference type="RefSeq" id="WP_055657904.1">
    <property type="nucleotide sequence ID" value="NZ_CXST01000002.1"/>
</dbReference>
<name>A0A0M6Y6L0_9HYPH</name>
<dbReference type="AlphaFoldDB" id="A0A0M6Y6L0"/>
<accession>A0A0M6Y6L0</accession>
<feature type="transmembrane region" description="Helical" evidence="2">
    <location>
        <begin position="488"/>
        <end position="508"/>
    </location>
</feature>
<dbReference type="Proteomes" id="UP000048926">
    <property type="component" value="Unassembled WGS sequence"/>
</dbReference>
<feature type="signal peptide" evidence="3">
    <location>
        <begin position="1"/>
        <end position="24"/>
    </location>
</feature>
<feature type="compositionally biased region" description="Gly residues" evidence="1">
    <location>
        <begin position="630"/>
        <end position="648"/>
    </location>
</feature>
<feature type="domain" description="Predicted membrane protein YciQ-like C-terminal" evidence="5">
    <location>
        <begin position="274"/>
        <end position="441"/>
    </location>
</feature>
<evidence type="ECO:0000256" key="1">
    <source>
        <dbReference type="SAM" id="MobiDB-lite"/>
    </source>
</evidence>
<feature type="domain" description="DUF2207" evidence="4">
    <location>
        <begin position="27"/>
        <end position="184"/>
    </location>
</feature>
<keyword evidence="2" id="KW-0472">Membrane</keyword>
<feature type="domain" description="Predicted membrane protein YciQ-like C-terminal" evidence="5">
    <location>
        <begin position="459"/>
        <end position="568"/>
    </location>
</feature>
<keyword evidence="2" id="KW-0812">Transmembrane</keyword>
<keyword evidence="3" id="KW-0732">Signal</keyword>
<feature type="transmembrane region" description="Helical" evidence="2">
    <location>
        <begin position="424"/>
        <end position="443"/>
    </location>
</feature>
<feature type="transmembrane region" description="Helical" evidence="2">
    <location>
        <begin position="455"/>
        <end position="476"/>
    </location>
</feature>
<dbReference type="OrthoDB" id="9767603at2"/>
<gene>
    <name evidence="6" type="ORF">LAL4801_03466</name>
</gene>
<evidence type="ECO:0000256" key="3">
    <source>
        <dbReference type="SAM" id="SignalP"/>
    </source>
</evidence>
<keyword evidence="7" id="KW-1185">Reference proteome</keyword>
<feature type="transmembrane region" description="Helical" evidence="2">
    <location>
        <begin position="243"/>
        <end position="263"/>
    </location>
</feature>
<dbReference type="STRING" id="187304.B0E33_06015"/>
<evidence type="ECO:0000313" key="7">
    <source>
        <dbReference type="Proteomes" id="UP000048926"/>
    </source>
</evidence>
<evidence type="ECO:0000259" key="5">
    <source>
        <dbReference type="Pfam" id="PF20990"/>
    </source>
</evidence>